<evidence type="ECO:0000313" key="1">
    <source>
        <dbReference type="Proteomes" id="UP000887540"/>
    </source>
</evidence>
<accession>A0A914CUH5</accession>
<organism evidence="1 2">
    <name type="scientific">Acrobeloides nanus</name>
    <dbReference type="NCBI Taxonomy" id="290746"/>
    <lineage>
        <taxon>Eukaryota</taxon>
        <taxon>Metazoa</taxon>
        <taxon>Ecdysozoa</taxon>
        <taxon>Nematoda</taxon>
        <taxon>Chromadorea</taxon>
        <taxon>Rhabditida</taxon>
        <taxon>Tylenchina</taxon>
        <taxon>Cephalobomorpha</taxon>
        <taxon>Cephaloboidea</taxon>
        <taxon>Cephalobidae</taxon>
        <taxon>Acrobeloides</taxon>
    </lineage>
</organism>
<name>A0A914CUH5_9BILA</name>
<dbReference type="WBParaSite" id="ACRNAN_scaffold14791.g18622.t1">
    <property type="protein sequence ID" value="ACRNAN_scaffold14791.g18622.t1"/>
    <property type="gene ID" value="ACRNAN_scaffold14791.g18622"/>
</dbReference>
<protein>
    <submittedName>
        <fullName evidence="2">Uncharacterized protein</fullName>
    </submittedName>
</protein>
<sequence length="108" mass="12640">MCDERGTGFVGKRLFITYDDRPLPYEGIVKGVYKSEEEASMMIERWTNVDGTTLKHLRQKMQALQEESSKTTDSKKEVLHDNIDIFEKTSEISKNRAERRSKLVKRKK</sequence>
<proteinExistence type="predicted"/>
<dbReference type="AlphaFoldDB" id="A0A914CUH5"/>
<reference evidence="2" key="1">
    <citation type="submission" date="2022-11" db="UniProtKB">
        <authorList>
            <consortium name="WormBaseParasite"/>
        </authorList>
    </citation>
    <scope>IDENTIFICATION</scope>
</reference>
<dbReference type="Proteomes" id="UP000887540">
    <property type="component" value="Unplaced"/>
</dbReference>
<keyword evidence="1" id="KW-1185">Reference proteome</keyword>
<evidence type="ECO:0000313" key="2">
    <source>
        <dbReference type="WBParaSite" id="ACRNAN_scaffold14791.g18622.t1"/>
    </source>
</evidence>